<organism evidence="1">
    <name type="scientific">Pongo abelii</name>
    <name type="common">Sumatran orangutan</name>
    <name type="synonym">Pongo pygmaeus abelii</name>
    <dbReference type="NCBI Taxonomy" id="9601"/>
    <lineage>
        <taxon>Eukaryota</taxon>
        <taxon>Metazoa</taxon>
        <taxon>Chordata</taxon>
        <taxon>Craniata</taxon>
        <taxon>Vertebrata</taxon>
        <taxon>Euteleostomi</taxon>
        <taxon>Mammalia</taxon>
        <taxon>Eutheria</taxon>
        <taxon>Euarchontoglires</taxon>
        <taxon>Primates</taxon>
        <taxon>Haplorrhini</taxon>
        <taxon>Catarrhini</taxon>
        <taxon>Hominidae</taxon>
        <taxon>Pongo</taxon>
    </lineage>
</organism>
<dbReference type="AlphaFoldDB" id="A0A2J8RTR2"/>
<protein>
    <submittedName>
        <fullName evidence="1">NECTIN2 isoform 5</fullName>
    </submittedName>
</protein>
<evidence type="ECO:0000313" key="1">
    <source>
        <dbReference type="EMBL" id="PNJ11908.1"/>
    </source>
</evidence>
<dbReference type="EMBL" id="NDHI03003653">
    <property type="protein sequence ID" value="PNJ11908.1"/>
    <property type="molecule type" value="Genomic_DNA"/>
</dbReference>
<accession>A0A2J8RTR2</accession>
<sequence>VIHAVDSLFNTTFVCTVTNAVGMGRAEQEEEPLATGDSTIRKLRCWEMGTPSSGHQ</sequence>
<reference evidence="1" key="1">
    <citation type="submission" date="2017-12" db="EMBL/GenBank/DDBJ databases">
        <title>High-resolution comparative analysis of great ape genomes.</title>
        <authorList>
            <person name="Pollen A."/>
            <person name="Hastie A."/>
            <person name="Hormozdiari F."/>
            <person name="Dougherty M."/>
            <person name="Liu R."/>
            <person name="Chaisson M."/>
            <person name="Hoppe E."/>
            <person name="Hill C."/>
            <person name="Pang A."/>
            <person name="Hillier L."/>
            <person name="Baker C."/>
            <person name="Armstrong J."/>
            <person name="Shendure J."/>
            <person name="Paten B."/>
            <person name="Wilson R."/>
            <person name="Chao H."/>
            <person name="Schneider V."/>
            <person name="Ventura M."/>
            <person name="Kronenberg Z."/>
            <person name="Murali S."/>
            <person name="Gordon D."/>
            <person name="Cantsilieris S."/>
            <person name="Munson K."/>
            <person name="Nelson B."/>
            <person name="Raja A."/>
            <person name="Underwood J."/>
            <person name="Diekhans M."/>
            <person name="Fiddes I."/>
            <person name="Haussler D."/>
            <person name="Eichler E."/>
        </authorList>
    </citation>
    <scope>NUCLEOTIDE SEQUENCE [LARGE SCALE GENOMIC DNA]</scope>
    <source>
        <strain evidence="1">Susie</strain>
    </source>
</reference>
<gene>
    <name evidence="1" type="ORF">CR201_G0048718</name>
</gene>
<proteinExistence type="predicted"/>
<comment type="caution">
    <text evidence="1">The sequence shown here is derived from an EMBL/GenBank/DDBJ whole genome shotgun (WGS) entry which is preliminary data.</text>
</comment>
<feature type="non-terminal residue" evidence="1">
    <location>
        <position position="1"/>
    </location>
</feature>
<name>A0A2J8RTR2_PONAB</name>